<name>A0A077JIT0_9ZZZZ</name>
<sequence>MIFQSYLFSKNCRKIAIDIGAILKINISNIPDKILNDKFQLCKFLSSYNIVFSKKKNSEALSEIFEIQYDKIMDFIENHDYDISIINERLQDNIKNNDKCLNLFNLNCNNTKFEMCDFFYKYNGVKSVFLKQIYTKFEKIHCKIRLKSLFYDTLLMYIESYIRALKILNQKSSEVFNKNTNKIKKLSYLLKTLDNVFEYEKKQIMQACNTTNSIYENIHISGFKYTSDIYNGHKYSITNIIKYTVSMLVIIILIFIMFIISAIMSCFALFNIKNNFLNSKLIQTSIKIKQALMNMS</sequence>
<keyword evidence="1" id="KW-1133">Transmembrane helix</keyword>
<keyword evidence="1" id="KW-0812">Transmembrane</keyword>
<proteinExistence type="predicted"/>
<evidence type="ECO:0000313" key="2">
    <source>
        <dbReference type="EMBL" id="BAP19096.1"/>
    </source>
</evidence>
<organism evidence="2">
    <name type="scientific">uncultured microorganism</name>
    <dbReference type="NCBI Taxonomy" id="358574"/>
    <lineage>
        <taxon>unclassified sequences</taxon>
        <taxon>environmental samples</taxon>
    </lineage>
</organism>
<feature type="transmembrane region" description="Helical" evidence="1">
    <location>
        <begin position="243"/>
        <end position="270"/>
    </location>
</feature>
<keyword evidence="1" id="KW-0472">Membrane</keyword>
<dbReference type="AlphaFoldDB" id="A0A077JIT0"/>
<dbReference type="EMBL" id="AB828323">
    <property type="protein sequence ID" value="BAP19096.1"/>
    <property type="molecule type" value="Genomic_DNA"/>
</dbReference>
<accession>A0A077JIT0</accession>
<reference evidence="2" key="1">
    <citation type="journal article" date="2014" name="PLoS ONE">
        <title>An unclassified microorganism: novel pathogen candidate lurking in human airways.</title>
        <authorList>
            <person name="Fukuda K."/>
            <person name="Yatera K."/>
            <person name="Ogawa M."/>
            <person name="Kawanami T."/>
            <person name="Yamasaki K."/>
            <person name="Noguchi S."/>
            <person name="Murphy R.S."/>
            <person name="Mukae H."/>
            <person name="Taniguchi H."/>
        </authorList>
    </citation>
    <scope>NUCLEOTIDE SEQUENCE</scope>
    <source>
        <strain evidence="2">IOLA-A4PG</strain>
    </source>
</reference>
<protein>
    <submittedName>
        <fullName evidence="2">Uncharacterized protein</fullName>
    </submittedName>
</protein>
<evidence type="ECO:0000256" key="1">
    <source>
        <dbReference type="SAM" id="Phobius"/>
    </source>
</evidence>